<dbReference type="Pfam" id="PF01546">
    <property type="entry name" value="Peptidase_M20"/>
    <property type="match status" value="1"/>
</dbReference>
<protein>
    <recommendedName>
        <fullName evidence="4">N-acetyl-L-citrulline deacetylase</fullName>
        <shortName evidence="4">ACDase</shortName>
        <shortName evidence="4">Acetylcitrulline deacetylase</shortName>
        <ecNumber evidence="4">3.5.1.-</ecNumber>
    </recommendedName>
</protein>
<dbReference type="SUPFAM" id="SSF55031">
    <property type="entry name" value="Bacterial exopeptidase dimerisation domain"/>
    <property type="match status" value="1"/>
</dbReference>
<dbReference type="NCBIfam" id="NF006439">
    <property type="entry name" value="PRK08737.1"/>
    <property type="match status" value="1"/>
</dbReference>
<dbReference type="PANTHER" id="PTHR43808:SF31">
    <property type="entry name" value="N-ACETYL-L-CITRULLINE DEACETYLASE"/>
    <property type="match status" value="1"/>
</dbReference>
<comment type="cofactor">
    <cofactor evidence="4">
        <name>Co(2+)</name>
        <dbReference type="ChEBI" id="CHEBI:48828"/>
    </cofactor>
    <text evidence="4">Binds 1 Co(2+) ion per subunit.</text>
</comment>
<feature type="binding site" evidence="4">
    <location>
        <position position="104"/>
    </location>
    <ligand>
        <name>Co(2+)</name>
        <dbReference type="ChEBI" id="CHEBI:48828"/>
    </ligand>
</feature>
<dbReference type="RefSeq" id="WP_220380485.1">
    <property type="nucleotide sequence ID" value="NZ_CP080544.1"/>
</dbReference>
<dbReference type="EC" id="3.5.1.-" evidence="4"/>
<evidence type="ECO:0000313" key="6">
    <source>
        <dbReference type="EMBL" id="QYR53678.1"/>
    </source>
</evidence>
<dbReference type="HAMAP" id="MF_02236">
    <property type="entry name" value="ACDase"/>
    <property type="match status" value="1"/>
</dbReference>
<keyword evidence="3 4" id="KW-0170">Cobalt</keyword>
<dbReference type="Proteomes" id="UP000824755">
    <property type="component" value="Chromosome"/>
</dbReference>
<keyword evidence="1 4" id="KW-0479">Metal-binding</keyword>
<reference evidence="6 7" key="1">
    <citation type="submission" date="2021-08" db="EMBL/GenBank/DDBJ databases">
        <title>Lysobacter sp. strain CJ11 Genome sequencing and assembly.</title>
        <authorList>
            <person name="Kim I."/>
        </authorList>
    </citation>
    <scope>NUCLEOTIDE SEQUENCE [LARGE SCALE GENOMIC DNA]</scope>
    <source>
        <strain evidence="6 7">CJ11</strain>
    </source>
</reference>
<feature type="binding site" evidence="4">
    <location>
        <position position="156"/>
    </location>
    <ligand>
        <name>Co(2+)</name>
        <dbReference type="ChEBI" id="CHEBI:48828"/>
    </ligand>
</feature>
<comment type="catalytic activity">
    <reaction evidence="4">
        <text>N(2)-acetyl-L-citrulline + H2O = L-citrulline + acetate</text>
        <dbReference type="Rhea" id="RHEA:61092"/>
        <dbReference type="ChEBI" id="CHEBI:15377"/>
        <dbReference type="ChEBI" id="CHEBI:30089"/>
        <dbReference type="ChEBI" id="CHEBI:57743"/>
        <dbReference type="ChEBI" id="CHEBI:58765"/>
    </reaction>
</comment>
<comment type="function">
    <text evidence="4">Catalyzes the deacetylation of N-acetyl-L-citrulline to produce L-citrulline. This is a step in an alternative arginine biosynthesis pathway.</text>
</comment>
<evidence type="ECO:0000256" key="2">
    <source>
        <dbReference type="ARBA" id="ARBA00022801"/>
    </source>
</evidence>
<feature type="domain" description="Peptidase M20 dimerisation" evidence="5">
    <location>
        <begin position="166"/>
        <end position="267"/>
    </location>
</feature>
<proteinExistence type="inferred from homology"/>
<feature type="binding site" evidence="4">
    <location>
        <position position="73"/>
    </location>
    <ligand>
        <name>Co(2+)</name>
        <dbReference type="ChEBI" id="CHEBI:48828"/>
    </ligand>
</feature>
<dbReference type="Gene3D" id="3.30.70.360">
    <property type="match status" value="1"/>
</dbReference>
<accession>A0ABX8WS76</accession>
<dbReference type="Pfam" id="PF07687">
    <property type="entry name" value="M20_dimer"/>
    <property type="match status" value="1"/>
</dbReference>
<dbReference type="InterPro" id="IPR043697">
    <property type="entry name" value="ACDase_ArgE'-like"/>
</dbReference>
<name>A0ABX8WS76_9GAMM</name>
<keyword evidence="4" id="KW-0028">Amino-acid biosynthesis</keyword>
<feature type="active site" description="Proton donor/acceptor" evidence="4">
    <location>
        <position position="131"/>
    </location>
</feature>
<comment type="pathway">
    <text evidence="4">Amino-acid biosynthesis; L-arginine biosynthesis.</text>
</comment>
<dbReference type="EMBL" id="CP080544">
    <property type="protein sequence ID" value="QYR53678.1"/>
    <property type="molecule type" value="Genomic_DNA"/>
</dbReference>
<dbReference type="InterPro" id="IPR036264">
    <property type="entry name" value="Bact_exopeptidase_dim_dom"/>
</dbReference>
<dbReference type="InterPro" id="IPR011650">
    <property type="entry name" value="Peptidase_M20_dimer"/>
</dbReference>
<keyword evidence="2 4" id="KW-0378">Hydrolase</keyword>
<evidence type="ECO:0000259" key="5">
    <source>
        <dbReference type="Pfam" id="PF07687"/>
    </source>
</evidence>
<dbReference type="InterPro" id="IPR002933">
    <property type="entry name" value="Peptidase_M20"/>
</dbReference>
<dbReference type="PANTHER" id="PTHR43808">
    <property type="entry name" value="ACETYLORNITHINE DEACETYLASE"/>
    <property type="match status" value="1"/>
</dbReference>
<dbReference type="GO" id="GO:0008777">
    <property type="term" value="F:acetylornithine deacetylase activity"/>
    <property type="evidence" value="ECO:0007669"/>
    <property type="project" value="UniProtKB-EC"/>
</dbReference>
<dbReference type="SUPFAM" id="SSF53187">
    <property type="entry name" value="Zn-dependent exopeptidases"/>
    <property type="match status" value="1"/>
</dbReference>
<evidence type="ECO:0000256" key="4">
    <source>
        <dbReference type="HAMAP-Rule" id="MF_02236"/>
    </source>
</evidence>
<dbReference type="Gene3D" id="3.40.630.10">
    <property type="entry name" value="Zn peptidases"/>
    <property type="match status" value="1"/>
</dbReference>
<evidence type="ECO:0000256" key="1">
    <source>
        <dbReference type="ARBA" id="ARBA00022723"/>
    </source>
</evidence>
<sequence length="363" mass="38882">MADIDLMPDVVAHLRALVSFDTRNPPRLFDEAGIFAYVRAQLPDFDIEVRDLGAGAVYLYAKRGAPAVLFNVHLDTVPDSPAWSQDPFVLTVGEDRAVGLGACDIKGAAAALIAASRAVKGDVAFLFSSDEEANDARCIADFLQRNESFEAVLVAEPTGCEAVAVHRGISSVRVEFHGEAGHASNAHNPSAVHKAIRWGAACLDLIEAKAEEEFAGLRGTRFNIGKVQGGIKGNVIAPSAECRFGFRPLPSQDMDALHAQFRAAAGEGASYEELFRGPSLPVGPDSDVRRERAEAVAKRFGIPVRAPVDFWTEASLFSQAGYDTLVFGPGDIAQAHSADEWVALSDLARYSQHVVRIIGAQQA</sequence>
<evidence type="ECO:0000256" key="3">
    <source>
        <dbReference type="ARBA" id="ARBA00023285"/>
    </source>
</evidence>
<organism evidence="6 7">
    <name type="scientific">Lysobacter soyae</name>
    <dbReference type="NCBI Taxonomy" id="2764185"/>
    <lineage>
        <taxon>Bacteria</taxon>
        <taxon>Pseudomonadati</taxon>
        <taxon>Pseudomonadota</taxon>
        <taxon>Gammaproteobacteria</taxon>
        <taxon>Lysobacterales</taxon>
        <taxon>Lysobacteraceae</taxon>
        <taxon>Lysobacter</taxon>
    </lineage>
</organism>
<comment type="similarity">
    <text evidence="4">Belongs to the peptidase M20A family. N-acetylcitrulline deacetylase subfamily.</text>
</comment>
<keyword evidence="4" id="KW-0055">Arginine biosynthesis</keyword>
<evidence type="ECO:0000313" key="7">
    <source>
        <dbReference type="Proteomes" id="UP000824755"/>
    </source>
</evidence>
<keyword evidence="7" id="KW-1185">Reference proteome</keyword>
<gene>
    <name evidence="4" type="primary">argE'</name>
    <name evidence="6" type="ORF">H8L67_04095</name>
</gene>
<dbReference type="InterPro" id="IPR050072">
    <property type="entry name" value="Peptidase_M20A"/>
</dbReference>